<gene>
    <name evidence="8" type="ORF">CYPRO_0002</name>
</gene>
<comment type="similarity">
    <text evidence="3 6">Belongs to the DHNA family.</text>
</comment>
<dbReference type="EC" id="4.1.2.25" evidence="6"/>
<dbReference type="InterPro" id="IPR006157">
    <property type="entry name" value="FolB_dom"/>
</dbReference>
<dbReference type="UniPathway" id="UPA00077">
    <property type="reaction ID" value="UER00154"/>
</dbReference>
<dbReference type="RefSeq" id="WP_114982542.1">
    <property type="nucleotide sequence ID" value="NZ_CP027806.1"/>
</dbReference>
<evidence type="ECO:0000256" key="2">
    <source>
        <dbReference type="ARBA" id="ARBA00005013"/>
    </source>
</evidence>
<evidence type="ECO:0000256" key="5">
    <source>
        <dbReference type="ARBA" id="ARBA00023239"/>
    </source>
</evidence>
<dbReference type="GO" id="GO:0005737">
    <property type="term" value="C:cytoplasm"/>
    <property type="evidence" value="ECO:0007669"/>
    <property type="project" value="TreeGrafter"/>
</dbReference>
<keyword evidence="5 6" id="KW-0456">Lyase</keyword>
<dbReference type="GO" id="GO:0046656">
    <property type="term" value="P:folic acid biosynthetic process"/>
    <property type="evidence" value="ECO:0007669"/>
    <property type="project" value="UniProtKB-UniRule"/>
</dbReference>
<dbReference type="CDD" id="cd00534">
    <property type="entry name" value="DHNA_DHNTPE"/>
    <property type="match status" value="1"/>
</dbReference>
<evidence type="ECO:0000313" key="8">
    <source>
        <dbReference type="EMBL" id="AXI99292.1"/>
    </source>
</evidence>
<evidence type="ECO:0000256" key="4">
    <source>
        <dbReference type="ARBA" id="ARBA00022909"/>
    </source>
</evidence>
<dbReference type="Pfam" id="PF02152">
    <property type="entry name" value="FolB"/>
    <property type="match status" value="1"/>
</dbReference>
<accession>A0A345UFP1</accession>
<dbReference type="KEGG" id="cprv:CYPRO_0002"/>
<dbReference type="Proteomes" id="UP000254808">
    <property type="component" value="Chromosome"/>
</dbReference>
<keyword evidence="9" id="KW-1185">Reference proteome</keyword>
<feature type="domain" description="Dihydroneopterin aldolase/epimerase" evidence="7">
    <location>
        <begin position="4"/>
        <end position="117"/>
    </location>
</feature>
<dbReference type="AlphaFoldDB" id="A0A345UFP1"/>
<dbReference type="PANTHER" id="PTHR42844">
    <property type="entry name" value="DIHYDRONEOPTERIN ALDOLASE 1-RELATED"/>
    <property type="match status" value="1"/>
</dbReference>
<sequence length="120" mass="13799">MDRLSIRNLRFRAPHGYFAFERETGNTFSVDVHFKVALQEAGQTDDLDHTLDYSTACTLIAEIMQGEPVRLIERLLQRIGESLLGAFPDVAEITVNLRKHQPPIAQECEYVEISRTWHRS</sequence>
<proteinExistence type="inferred from homology"/>
<comment type="pathway">
    <text evidence="2 6">Cofactor biosynthesis; tetrahydrofolate biosynthesis; 2-amino-4-hydroxy-6-hydroxymethyl-7,8-dihydropteridine diphosphate from 7,8-dihydroneopterin triphosphate: step 3/4.</text>
</comment>
<evidence type="ECO:0000313" key="9">
    <source>
        <dbReference type="Proteomes" id="UP000254808"/>
    </source>
</evidence>
<reference evidence="8 9" key="1">
    <citation type="submission" date="2018-03" db="EMBL/GenBank/DDBJ databases">
        <title>Phenotypic and genomic properties of Cyclonatronum proteinivorum gen. nov., sp. nov., a haloalkaliphilic bacteroidete from soda lakes possessing Na+-translocating rhodopsin.</title>
        <authorList>
            <person name="Toshchakov S.V."/>
            <person name="Korzhenkov A."/>
            <person name="Samarov N.I."/>
            <person name="Kublanov I.V."/>
            <person name="Muntyan M.S."/>
            <person name="Sorokin D.Y."/>
        </authorList>
    </citation>
    <scope>NUCLEOTIDE SEQUENCE [LARGE SCALE GENOMIC DNA]</scope>
    <source>
        <strain evidence="8 9">Omega</strain>
    </source>
</reference>
<dbReference type="EMBL" id="CP027806">
    <property type="protein sequence ID" value="AXI99292.1"/>
    <property type="molecule type" value="Genomic_DNA"/>
</dbReference>
<dbReference type="SUPFAM" id="SSF55620">
    <property type="entry name" value="Tetrahydrobiopterin biosynthesis enzymes-like"/>
    <property type="match status" value="1"/>
</dbReference>
<dbReference type="OrthoDB" id="9803748at2"/>
<dbReference type="NCBIfam" id="TIGR00526">
    <property type="entry name" value="folB_dom"/>
    <property type="match status" value="1"/>
</dbReference>
<comment type="catalytic activity">
    <reaction evidence="1 6">
        <text>7,8-dihydroneopterin = 6-hydroxymethyl-7,8-dihydropterin + glycolaldehyde</text>
        <dbReference type="Rhea" id="RHEA:10540"/>
        <dbReference type="ChEBI" id="CHEBI:17001"/>
        <dbReference type="ChEBI" id="CHEBI:17071"/>
        <dbReference type="ChEBI" id="CHEBI:44841"/>
        <dbReference type="EC" id="4.1.2.25"/>
    </reaction>
</comment>
<organism evidence="8 9">
    <name type="scientific">Cyclonatronum proteinivorum</name>
    <dbReference type="NCBI Taxonomy" id="1457365"/>
    <lineage>
        <taxon>Bacteria</taxon>
        <taxon>Pseudomonadati</taxon>
        <taxon>Balneolota</taxon>
        <taxon>Balneolia</taxon>
        <taxon>Balneolales</taxon>
        <taxon>Cyclonatronaceae</taxon>
        <taxon>Cyclonatronum</taxon>
    </lineage>
</organism>
<dbReference type="InterPro" id="IPR006156">
    <property type="entry name" value="Dihydroneopterin_aldolase"/>
</dbReference>
<name>A0A345UFP1_9BACT</name>
<evidence type="ECO:0000259" key="7">
    <source>
        <dbReference type="SMART" id="SM00905"/>
    </source>
</evidence>
<dbReference type="GO" id="GO:0004150">
    <property type="term" value="F:dihydroneopterin aldolase activity"/>
    <property type="evidence" value="ECO:0007669"/>
    <property type="project" value="UniProtKB-UniRule"/>
</dbReference>
<dbReference type="InterPro" id="IPR043133">
    <property type="entry name" value="GTP-CH-I_C/QueF"/>
</dbReference>
<comment type="function">
    <text evidence="6">Catalyzes the conversion of 7,8-dihydroneopterin to 6-hydroxymethyl-7,8-dihydropterin.</text>
</comment>
<dbReference type="Gene3D" id="3.30.1130.10">
    <property type="match status" value="1"/>
</dbReference>
<keyword evidence="4 6" id="KW-0289">Folate biosynthesis</keyword>
<protein>
    <recommendedName>
        <fullName evidence="6">7,8-dihydroneopterin aldolase</fullName>
        <ecNumber evidence="6">4.1.2.25</ecNumber>
    </recommendedName>
</protein>
<evidence type="ECO:0000256" key="3">
    <source>
        <dbReference type="ARBA" id="ARBA00005708"/>
    </source>
</evidence>
<evidence type="ECO:0000256" key="6">
    <source>
        <dbReference type="RuleBase" id="RU362079"/>
    </source>
</evidence>
<dbReference type="NCBIfam" id="TIGR00525">
    <property type="entry name" value="folB"/>
    <property type="match status" value="1"/>
</dbReference>
<evidence type="ECO:0000256" key="1">
    <source>
        <dbReference type="ARBA" id="ARBA00001353"/>
    </source>
</evidence>
<dbReference type="SMART" id="SM00905">
    <property type="entry name" value="FolB"/>
    <property type="match status" value="1"/>
</dbReference>
<dbReference type="PANTHER" id="PTHR42844:SF1">
    <property type="entry name" value="DIHYDRONEOPTERIN ALDOLASE 1-RELATED"/>
    <property type="match status" value="1"/>
</dbReference>
<dbReference type="GO" id="GO:0046654">
    <property type="term" value="P:tetrahydrofolate biosynthetic process"/>
    <property type="evidence" value="ECO:0007669"/>
    <property type="project" value="UniProtKB-UniRule"/>
</dbReference>